<protein>
    <submittedName>
        <fullName evidence="1">Gliding motility protein GldC</fullName>
    </submittedName>
</protein>
<comment type="caution">
    <text evidence="1">The sequence shown here is derived from an EMBL/GenBank/DDBJ whole genome shotgun (WGS) entry which is preliminary data.</text>
</comment>
<name>A0A2I0R1W1_9FLAO</name>
<dbReference type="InterPro" id="IPR019854">
    <property type="entry name" value="Motility-assoc_prot_GldC"/>
</dbReference>
<dbReference type="AlphaFoldDB" id="A0A2I0R1W1"/>
<evidence type="ECO:0000313" key="1">
    <source>
        <dbReference type="EMBL" id="PKR80563.1"/>
    </source>
</evidence>
<sequence length="117" mass="13672">MEKEDKITKTSEISIKVGTNENNVPVRMKWSAQDGNIENAEASSMFLSVWDPKEKNTMKIDLWTKELSIEEMKQFFHQTLVTMADTFERATGEKNISEDLRDYCYHFAEKMDILPED</sequence>
<organism evidence="1 2">
    <name type="scientific">Brumimicrobium salinarum</name>
    <dbReference type="NCBI Taxonomy" id="2058658"/>
    <lineage>
        <taxon>Bacteria</taxon>
        <taxon>Pseudomonadati</taxon>
        <taxon>Bacteroidota</taxon>
        <taxon>Flavobacteriia</taxon>
        <taxon>Flavobacteriales</taxon>
        <taxon>Crocinitomicaceae</taxon>
        <taxon>Brumimicrobium</taxon>
    </lineage>
</organism>
<dbReference type="NCBIfam" id="TIGR03515">
    <property type="entry name" value="GldC"/>
    <property type="match status" value="1"/>
</dbReference>
<gene>
    <name evidence="1" type="primary">gldC</name>
    <name evidence="1" type="ORF">CW751_09315</name>
</gene>
<dbReference type="EMBL" id="PJNI01000009">
    <property type="protein sequence ID" value="PKR80563.1"/>
    <property type="molecule type" value="Genomic_DNA"/>
</dbReference>
<keyword evidence="2" id="KW-1185">Reference proteome</keyword>
<dbReference type="OrthoDB" id="893422at2"/>
<dbReference type="Pfam" id="PF19937">
    <property type="entry name" value="GldC-like"/>
    <property type="match status" value="1"/>
</dbReference>
<dbReference type="Proteomes" id="UP000236654">
    <property type="component" value="Unassembled WGS sequence"/>
</dbReference>
<reference evidence="1 2" key="1">
    <citation type="submission" date="2017-12" db="EMBL/GenBank/DDBJ databases">
        <title>The draft genome sequence of Brumimicrobium saltpan LHR20.</title>
        <authorList>
            <person name="Do Z.-J."/>
            <person name="Luo H.-R."/>
        </authorList>
    </citation>
    <scope>NUCLEOTIDE SEQUENCE [LARGE SCALE GENOMIC DNA]</scope>
    <source>
        <strain evidence="1 2">LHR20</strain>
    </source>
</reference>
<evidence type="ECO:0000313" key="2">
    <source>
        <dbReference type="Proteomes" id="UP000236654"/>
    </source>
</evidence>
<accession>A0A2I0R1W1</accession>
<dbReference type="RefSeq" id="WP_101334733.1">
    <property type="nucleotide sequence ID" value="NZ_PJNI01000009.1"/>
</dbReference>
<proteinExistence type="predicted"/>